<evidence type="ECO:0000313" key="2">
    <source>
        <dbReference type="Proteomes" id="UP000295726"/>
    </source>
</evidence>
<protein>
    <submittedName>
        <fullName evidence="1">Putative metal-binding protein</fullName>
    </submittedName>
</protein>
<dbReference type="AlphaFoldDB" id="A0A4R3K6B9"/>
<reference evidence="1 2" key="1">
    <citation type="submission" date="2019-03" db="EMBL/GenBank/DDBJ databases">
        <title>Genomic Encyclopedia of Type Strains, Phase IV (KMG-IV): sequencing the most valuable type-strain genomes for metagenomic binning, comparative biology and taxonomic classification.</title>
        <authorList>
            <person name="Goeker M."/>
        </authorList>
    </citation>
    <scope>NUCLEOTIDE SEQUENCE [LARGE SCALE GENOMIC DNA]</scope>
    <source>
        <strain evidence="1 2">DSM 29489</strain>
    </source>
</reference>
<organism evidence="1 2">
    <name type="scientific">Muricomes intestini</name>
    <dbReference type="NCBI Taxonomy" id="1796634"/>
    <lineage>
        <taxon>Bacteria</taxon>
        <taxon>Bacillati</taxon>
        <taxon>Bacillota</taxon>
        <taxon>Clostridia</taxon>
        <taxon>Lachnospirales</taxon>
        <taxon>Lachnospiraceae</taxon>
        <taxon>Muricomes</taxon>
    </lineage>
</organism>
<gene>
    <name evidence="1" type="ORF">EDD59_11267</name>
</gene>
<dbReference type="EMBL" id="SLZZ01000012">
    <property type="protein sequence ID" value="TCS78307.1"/>
    <property type="molecule type" value="Genomic_DNA"/>
</dbReference>
<dbReference type="Proteomes" id="UP000295726">
    <property type="component" value="Unassembled WGS sequence"/>
</dbReference>
<dbReference type="OrthoDB" id="5420534at2"/>
<keyword evidence="2" id="KW-1185">Reference proteome</keyword>
<sequence>MEILRELEKIIEGCGVFEYGVIAPKRVSFMQEVRAMCEVNSCGTYGTRWICPPGIGSIQECRERCLEYQTMLVFTGKYELEDSFDYEGMIEGIDRFKKMVRMIDKAVNPLLTTYLLLGNEGCDRCETCTYPVSPCRFPQRVHPPIESMGIMVSELAKQIGIKYINGKNTITYFGALLF</sequence>
<name>A0A4R3K6B9_9FIRM</name>
<comment type="caution">
    <text evidence="1">The sequence shown here is derived from an EMBL/GenBank/DDBJ whole genome shotgun (WGS) entry which is preliminary data.</text>
</comment>
<evidence type="ECO:0000313" key="1">
    <source>
        <dbReference type="EMBL" id="TCS78307.1"/>
    </source>
</evidence>
<proteinExistence type="predicted"/>
<dbReference type="Pfam" id="PF10050">
    <property type="entry name" value="DUF2284"/>
    <property type="match status" value="1"/>
</dbReference>
<dbReference type="InterPro" id="IPR019271">
    <property type="entry name" value="DUF2284_metal-binding"/>
</dbReference>
<accession>A0A4R3K6B9</accession>
<dbReference type="RefSeq" id="WP_132381395.1">
    <property type="nucleotide sequence ID" value="NZ_DAITGU010000166.1"/>
</dbReference>